<keyword evidence="1" id="KW-0614">Plasmid</keyword>
<reference evidence="1" key="1">
    <citation type="submission" date="2023-02" db="EMBL/GenBank/DDBJ databases">
        <title>Description and genomic characterization of Salipiger bruguierae sp. nov., isolated from the sediment of mangrove plant Bruguiera sexangula.</title>
        <authorList>
            <person name="Long M."/>
        </authorList>
    </citation>
    <scope>NUCLEOTIDE SEQUENCE</scope>
    <source>
        <strain evidence="1">H15</strain>
        <plasmid evidence="1">unnamed3</plasmid>
    </source>
</reference>
<accession>A0AAU8ARY5</accession>
<geneLocation type="plasmid" evidence="1">
    <name>unnamed3</name>
</geneLocation>
<name>A0AAU8ARY5_9RHOB</name>
<dbReference type="SUPFAM" id="SSF51430">
    <property type="entry name" value="NAD(P)-linked oxidoreductase"/>
    <property type="match status" value="1"/>
</dbReference>
<gene>
    <name evidence="1" type="ORF">PVT71_26220</name>
</gene>
<organism evidence="1">
    <name type="scientific">Alloyangia sp. H15</name>
    <dbReference type="NCBI Taxonomy" id="3029062"/>
    <lineage>
        <taxon>Bacteria</taxon>
        <taxon>Pseudomonadati</taxon>
        <taxon>Pseudomonadota</taxon>
        <taxon>Alphaproteobacteria</taxon>
        <taxon>Rhodobacterales</taxon>
        <taxon>Roseobacteraceae</taxon>
        <taxon>Alloyangia</taxon>
    </lineage>
</organism>
<evidence type="ECO:0000313" key="1">
    <source>
        <dbReference type="EMBL" id="XCC97528.1"/>
    </source>
</evidence>
<proteinExistence type="predicted"/>
<dbReference type="EMBL" id="CP123388">
    <property type="protein sequence ID" value="XCC97528.1"/>
    <property type="molecule type" value="Genomic_DNA"/>
</dbReference>
<dbReference type="RefSeq" id="WP_353476419.1">
    <property type="nucleotide sequence ID" value="NZ_CP123388.1"/>
</dbReference>
<dbReference type="InterPro" id="IPR036812">
    <property type="entry name" value="NAD(P)_OxRdtase_dom_sf"/>
</dbReference>
<protein>
    <submittedName>
        <fullName evidence="1">Uncharacterized protein</fullName>
    </submittedName>
</protein>
<sequence>MLETKFGFDLNPVTGMRASVLDSRPDRIRRAVDAMPTRSGTDRIDTLAAGGKMLHLGMSWPVLETVRRAHAGLPLSVIRIECLKIWRGPEKAILP</sequence>
<dbReference type="AlphaFoldDB" id="A0AAU8ARY5"/>